<feature type="transmembrane region" description="Helical" evidence="6">
    <location>
        <begin position="319"/>
        <end position="344"/>
    </location>
</feature>
<dbReference type="Proteomes" id="UP000231081">
    <property type="component" value="Unassembled WGS sequence"/>
</dbReference>
<dbReference type="AlphaFoldDB" id="A0A2H0B362"/>
<comment type="caution">
    <text evidence="8">The sequence shown here is derived from an EMBL/GenBank/DDBJ whole genome shotgun (WGS) entry which is preliminary data.</text>
</comment>
<dbReference type="GO" id="GO:0005886">
    <property type="term" value="C:plasma membrane"/>
    <property type="evidence" value="ECO:0007669"/>
    <property type="project" value="UniProtKB-SubCell"/>
</dbReference>
<feature type="transmembrane region" description="Helical" evidence="6">
    <location>
        <begin position="187"/>
        <end position="203"/>
    </location>
</feature>
<evidence type="ECO:0000256" key="1">
    <source>
        <dbReference type="ARBA" id="ARBA00004651"/>
    </source>
</evidence>
<evidence type="ECO:0000256" key="6">
    <source>
        <dbReference type="SAM" id="Phobius"/>
    </source>
</evidence>
<accession>A0A2H0B362</accession>
<keyword evidence="3 6" id="KW-0812">Transmembrane</keyword>
<keyword evidence="2" id="KW-1003">Cell membrane</keyword>
<dbReference type="InterPro" id="IPR004477">
    <property type="entry name" value="ComEC_N"/>
</dbReference>
<feature type="transmembrane region" description="Helical" evidence="6">
    <location>
        <begin position="233"/>
        <end position="252"/>
    </location>
</feature>
<evidence type="ECO:0000256" key="5">
    <source>
        <dbReference type="ARBA" id="ARBA00023136"/>
    </source>
</evidence>
<dbReference type="EMBL" id="PCSQ01000089">
    <property type="protein sequence ID" value="PIP52103.1"/>
    <property type="molecule type" value="Genomic_DNA"/>
</dbReference>
<evidence type="ECO:0000259" key="7">
    <source>
        <dbReference type="Pfam" id="PF03772"/>
    </source>
</evidence>
<feature type="domain" description="ComEC/Rec2-related protein" evidence="7">
    <location>
        <begin position="137"/>
        <end position="339"/>
    </location>
</feature>
<sequence length="345" mass="38267">MKPVWLLLIWLVIFIIRFQTSLQAFSNLDRYADKPITINGRISSQITLQGSSQSFNVGRVRVRTNLYPAYHYGDQLTISGTLQRQVINPILSRFSLMYPRIEKVEAGNNIFIGLKERLEAWYSLILPEPEASLMAGIVLGSKRGLPLEFWQALQKTGTLHIVVASGFNVTVVMGATIFLLAGIFRRSLAIVLGIGAVMIYSLMAGMEPAIVRAALMGALAYFGQMLGRPSDGLRLLFLAAAAMLLVNPLFIFDIGFQLSFLATFGLILICPRLPKFLPKGMKESIAAQLMVWPVLLINFGQMSLIGILVNGLIVSLVPYVMFLFALPWLAYVPLHLIVVIINYFG</sequence>
<proteinExistence type="predicted"/>
<protein>
    <recommendedName>
        <fullName evidence="7">ComEC/Rec2-related protein domain-containing protein</fullName>
    </recommendedName>
</protein>
<dbReference type="PANTHER" id="PTHR30619:SF7">
    <property type="entry name" value="BETA-LACTAMASE DOMAIN PROTEIN"/>
    <property type="match status" value="1"/>
</dbReference>
<keyword evidence="5 6" id="KW-0472">Membrane</keyword>
<feature type="transmembrane region" description="Helical" evidence="6">
    <location>
        <begin position="159"/>
        <end position="180"/>
    </location>
</feature>
<organism evidence="8 9">
    <name type="scientific">Candidatus Beckwithbacteria bacterium CG23_combo_of_CG06-09_8_20_14_all_47_9</name>
    <dbReference type="NCBI Taxonomy" id="1974498"/>
    <lineage>
        <taxon>Bacteria</taxon>
        <taxon>Candidatus Beckwithiibacteriota</taxon>
    </lineage>
</organism>
<reference evidence="8 9" key="1">
    <citation type="submission" date="2017-09" db="EMBL/GenBank/DDBJ databases">
        <title>Depth-based differentiation of microbial function through sediment-hosted aquifers and enrichment of novel symbionts in the deep terrestrial subsurface.</title>
        <authorList>
            <person name="Probst A.J."/>
            <person name="Ladd B."/>
            <person name="Jarett J.K."/>
            <person name="Geller-Mcgrath D.E."/>
            <person name="Sieber C.M."/>
            <person name="Emerson J.B."/>
            <person name="Anantharaman K."/>
            <person name="Thomas B.C."/>
            <person name="Malmstrom R."/>
            <person name="Stieglmeier M."/>
            <person name="Klingl A."/>
            <person name="Woyke T."/>
            <person name="Ryan C.M."/>
            <person name="Banfield J.F."/>
        </authorList>
    </citation>
    <scope>NUCLEOTIDE SEQUENCE [LARGE SCALE GENOMIC DNA]</scope>
    <source>
        <strain evidence="8">CG23_combo_of_CG06-09_8_20_14_all_47_9</strain>
    </source>
</reference>
<evidence type="ECO:0000256" key="2">
    <source>
        <dbReference type="ARBA" id="ARBA00022475"/>
    </source>
</evidence>
<evidence type="ECO:0000313" key="9">
    <source>
        <dbReference type="Proteomes" id="UP000231081"/>
    </source>
</evidence>
<evidence type="ECO:0000256" key="4">
    <source>
        <dbReference type="ARBA" id="ARBA00022989"/>
    </source>
</evidence>
<feature type="transmembrane region" description="Helical" evidence="6">
    <location>
        <begin position="289"/>
        <end position="313"/>
    </location>
</feature>
<dbReference type="InterPro" id="IPR052159">
    <property type="entry name" value="Competence_DNA_uptake"/>
</dbReference>
<gene>
    <name evidence="8" type="ORF">COX09_03420</name>
</gene>
<name>A0A2H0B362_9BACT</name>
<keyword evidence="4 6" id="KW-1133">Transmembrane helix</keyword>
<dbReference type="Pfam" id="PF03772">
    <property type="entry name" value="Competence"/>
    <property type="match status" value="1"/>
</dbReference>
<evidence type="ECO:0000313" key="8">
    <source>
        <dbReference type="EMBL" id="PIP52103.1"/>
    </source>
</evidence>
<dbReference type="NCBIfam" id="TIGR00360">
    <property type="entry name" value="ComEC_N-term"/>
    <property type="match status" value="1"/>
</dbReference>
<comment type="subcellular location">
    <subcellularLocation>
        <location evidence="1">Cell membrane</location>
        <topology evidence="1">Multi-pass membrane protein</topology>
    </subcellularLocation>
</comment>
<dbReference type="PANTHER" id="PTHR30619">
    <property type="entry name" value="DNA INTERNALIZATION/COMPETENCE PROTEIN COMEC/REC2"/>
    <property type="match status" value="1"/>
</dbReference>
<evidence type="ECO:0000256" key="3">
    <source>
        <dbReference type="ARBA" id="ARBA00022692"/>
    </source>
</evidence>